<protein>
    <recommendedName>
        <fullName evidence="3">DUF4145 domain-containing protein</fullName>
    </recommendedName>
</protein>
<reference evidence="1 2" key="1">
    <citation type="journal article" date="2015" name="Genome Biol. Evol.">
        <title>Comparative Genomics of a Bacterivorous Green Alga Reveals Evolutionary Causalities and Consequences of Phago-Mixotrophic Mode of Nutrition.</title>
        <authorList>
            <person name="Burns J.A."/>
            <person name="Paasch A."/>
            <person name="Narechania A."/>
            <person name="Kim E."/>
        </authorList>
    </citation>
    <scope>NUCLEOTIDE SEQUENCE [LARGE SCALE GENOMIC DNA]</scope>
    <source>
        <strain evidence="1 2">PLY_AMNH</strain>
    </source>
</reference>
<sequence>MGLSGSKHSANDFELVIRAAKELEYRLQVDFGAQGSGIHEKLSSIPGLPPALVRDMRYLATLRNKLVHERDFNSLPDREKFIERFEKAEKELAWLCADGKGEGGRCIIS</sequence>
<name>A0AAE0GSW2_9CHLO</name>
<comment type="caution">
    <text evidence="1">The sequence shown here is derived from an EMBL/GenBank/DDBJ whole genome shotgun (WGS) entry which is preliminary data.</text>
</comment>
<dbReference type="EMBL" id="LGRX02002687">
    <property type="protein sequence ID" value="KAK3283672.1"/>
    <property type="molecule type" value="Genomic_DNA"/>
</dbReference>
<evidence type="ECO:0008006" key="3">
    <source>
        <dbReference type="Google" id="ProtNLM"/>
    </source>
</evidence>
<proteinExistence type="predicted"/>
<accession>A0AAE0GSW2</accession>
<organism evidence="1 2">
    <name type="scientific">Cymbomonas tetramitiformis</name>
    <dbReference type="NCBI Taxonomy" id="36881"/>
    <lineage>
        <taxon>Eukaryota</taxon>
        <taxon>Viridiplantae</taxon>
        <taxon>Chlorophyta</taxon>
        <taxon>Pyramimonadophyceae</taxon>
        <taxon>Pyramimonadales</taxon>
        <taxon>Pyramimonadaceae</taxon>
        <taxon>Cymbomonas</taxon>
    </lineage>
</organism>
<gene>
    <name evidence="1" type="ORF">CYMTET_8642</name>
</gene>
<evidence type="ECO:0000313" key="1">
    <source>
        <dbReference type="EMBL" id="KAK3283672.1"/>
    </source>
</evidence>
<evidence type="ECO:0000313" key="2">
    <source>
        <dbReference type="Proteomes" id="UP001190700"/>
    </source>
</evidence>
<dbReference type="AlphaFoldDB" id="A0AAE0GSW2"/>
<keyword evidence="2" id="KW-1185">Reference proteome</keyword>
<dbReference type="Proteomes" id="UP001190700">
    <property type="component" value="Unassembled WGS sequence"/>
</dbReference>